<dbReference type="Pfam" id="PF22037">
    <property type="entry name" value="PSD13_N"/>
    <property type="match status" value="1"/>
</dbReference>
<proteinExistence type="inferred from homology"/>
<evidence type="ECO:0000256" key="8">
    <source>
        <dbReference type="ARBA" id="ARBA00032323"/>
    </source>
</evidence>
<protein>
    <recommendedName>
        <fullName evidence="4">26S proteasome non-ATPase regulatory subunit 13</fullName>
    </recommendedName>
    <alternativeName>
        <fullName evidence="6">26S proteasome regulatory subunit RPN9</fullName>
    </alternativeName>
    <alternativeName>
        <fullName evidence="8">26S proteasome regulatory subunit S11</fullName>
    </alternativeName>
    <alternativeName>
        <fullName evidence="7">26S proteasome regulatory subunit p40.5</fullName>
    </alternativeName>
</protein>
<evidence type="ECO:0000259" key="9">
    <source>
        <dbReference type="PROSITE" id="PS50250"/>
    </source>
</evidence>
<dbReference type="InterPro" id="IPR000717">
    <property type="entry name" value="PCI_dom"/>
</dbReference>
<dbReference type="GO" id="GO:0008541">
    <property type="term" value="C:proteasome regulatory particle, lid subcomplex"/>
    <property type="evidence" value="ECO:0007669"/>
    <property type="project" value="TreeGrafter"/>
</dbReference>
<evidence type="ECO:0000256" key="3">
    <source>
        <dbReference type="ARBA" id="ARBA00011441"/>
    </source>
</evidence>
<dbReference type="GO" id="GO:0006511">
    <property type="term" value="P:ubiquitin-dependent protein catabolic process"/>
    <property type="evidence" value="ECO:0007669"/>
    <property type="project" value="TreeGrafter"/>
</dbReference>
<dbReference type="InterPro" id="IPR035298">
    <property type="entry name" value="PSMD13"/>
</dbReference>
<sequence length="408" mass="46942">MQAHARLCWLVTKEDSPKDYANMHTERAKNYLRQKISSAKDDSLMDKWSHIAQMYKNKLWHQLTMHILDALKTGALGEIDMKELYDEFIRDFEQHMNPLQLSMISVIIAHNIHKRDPKAASDFLKARECHCGKDKAAMVRLHTAEIELKLLGRTSPSEVRKLLEQTHKELDDIGGVTPVHAPFFKVSALYMKETKNYAGYYREALRYLGCGTFDEMEMMAKKEQALLIGIAALLGEDIYNFGELLSHKIVDVMATTELRWLYEVLFSLNAGDVQKFNELEKSWGQWTDLKTNEKVIRDKVRLLSIVELSFSRNPKQRFLTFEMIARKAQVPMDKVELLVMRAMSKKLISGTINEPAKTVTITHVQPRVLNLDQVSALIDLFSVWEDQVIDMSAIVINNAKEIILTKAE</sequence>
<organism evidence="10 11">
    <name type="scientific">Steinernema glaseri</name>
    <dbReference type="NCBI Taxonomy" id="37863"/>
    <lineage>
        <taxon>Eukaryota</taxon>
        <taxon>Metazoa</taxon>
        <taxon>Ecdysozoa</taxon>
        <taxon>Nematoda</taxon>
        <taxon>Chromadorea</taxon>
        <taxon>Rhabditida</taxon>
        <taxon>Tylenchina</taxon>
        <taxon>Panagrolaimomorpha</taxon>
        <taxon>Strongyloidoidea</taxon>
        <taxon>Steinernematidae</taxon>
        <taxon>Steinernema</taxon>
    </lineage>
</organism>
<evidence type="ECO:0000256" key="4">
    <source>
        <dbReference type="ARBA" id="ARBA00015732"/>
    </source>
</evidence>
<dbReference type="InterPro" id="IPR054179">
    <property type="entry name" value="PSD13_N"/>
</dbReference>
<dbReference type="Pfam" id="PF01399">
    <property type="entry name" value="PCI"/>
    <property type="match status" value="1"/>
</dbReference>
<dbReference type="GO" id="GO:0005198">
    <property type="term" value="F:structural molecule activity"/>
    <property type="evidence" value="ECO:0007669"/>
    <property type="project" value="TreeGrafter"/>
</dbReference>
<dbReference type="PANTHER" id="PTHR10539:SF0">
    <property type="entry name" value="26S PROTEASOME NON-ATPASE REGULATORY SUBUNIT 13"/>
    <property type="match status" value="1"/>
</dbReference>
<dbReference type="InterPro" id="IPR036390">
    <property type="entry name" value="WH_DNA-bd_sf"/>
</dbReference>
<dbReference type="Proteomes" id="UP000095287">
    <property type="component" value="Unplaced"/>
</dbReference>
<accession>A0A1I8ARU7</accession>
<name>A0A1I8ARU7_9BILA</name>
<feature type="domain" description="PCI" evidence="9">
    <location>
        <begin position="196"/>
        <end position="366"/>
    </location>
</feature>
<dbReference type="SMART" id="SM00088">
    <property type="entry name" value="PINT"/>
    <property type="match status" value="1"/>
</dbReference>
<evidence type="ECO:0000256" key="1">
    <source>
        <dbReference type="ARBA" id="ARBA00002362"/>
    </source>
</evidence>
<evidence type="ECO:0000256" key="5">
    <source>
        <dbReference type="ARBA" id="ARBA00022942"/>
    </source>
</evidence>
<comment type="subunit">
    <text evidence="3">Component of the 19S proteasome regulatory particle complex. The 26S proteasome consists of a 20S core particle (CP) and two 19S regulatory subunits (RP). The regulatory particle is made of a lid composed of 9 subunits including PSMD13, a base containing 6 ATPases and few additional components.</text>
</comment>
<dbReference type="SUPFAM" id="SSF46785">
    <property type="entry name" value="Winged helix' DNA-binding domain"/>
    <property type="match status" value="1"/>
</dbReference>
<evidence type="ECO:0000256" key="7">
    <source>
        <dbReference type="ARBA" id="ARBA00031303"/>
    </source>
</evidence>
<evidence type="ECO:0000256" key="2">
    <source>
        <dbReference type="ARBA" id="ARBA00006207"/>
    </source>
</evidence>
<dbReference type="GO" id="GO:0005634">
    <property type="term" value="C:nucleus"/>
    <property type="evidence" value="ECO:0007669"/>
    <property type="project" value="TreeGrafter"/>
</dbReference>
<dbReference type="PROSITE" id="PS50250">
    <property type="entry name" value="PCI"/>
    <property type="match status" value="1"/>
</dbReference>
<evidence type="ECO:0000313" key="10">
    <source>
        <dbReference type="Proteomes" id="UP000095287"/>
    </source>
</evidence>
<evidence type="ECO:0000313" key="11">
    <source>
        <dbReference type="WBParaSite" id="L893_g842.t1"/>
    </source>
</evidence>
<comment type="similarity">
    <text evidence="2">Belongs to the proteasome subunit S11 family.</text>
</comment>
<keyword evidence="5" id="KW-0647">Proteasome</keyword>
<reference evidence="11" key="1">
    <citation type="submission" date="2016-11" db="UniProtKB">
        <authorList>
            <consortium name="WormBaseParasite"/>
        </authorList>
    </citation>
    <scope>IDENTIFICATION</scope>
</reference>
<dbReference type="PANTHER" id="PTHR10539">
    <property type="entry name" value="26S PROTEASOME NON-ATPASE REGULATORY SUBUNIT 13"/>
    <property type="match status" value="1"/>
</dbReference>
<dbReference type="WBParaSite" id="L893_g842.t1">
    <property type="protein sequence ID" value="L893_g842.t1"/>
    <property type="gene ID" value="L893_g842"/>
</dbReference>
<evidence type="ECO:0000256" key="6">
    <source>
        <dbReference type="ARBA" id="ARBA00029749"/>
    </source>
</evidence>
<dbReference type="AlphaFoldDB" id="A0A1I8ARU7"/>
<comment type="function">
    <text evidence="1">Component of the 26S proteasome, a multiprotein complex involved in the ATP-dependent degradation of ubiquitinated proteins. This complex plays a key role in the maintenance of protein homeostasis by removing misfolded or damaged proteins, which could impair cellular functions, and by removing proteins whose functions are no longer required. Therefore, the proteasome participates in numerous cellular processes, including cell cycle progression, apoptosis, or DNA damage repair.</text>
</comment>
<keyword evidence="10" id="KW-1185">Reference proteome</keyword>
<dbReference type="GO" id="GO:0005829">
    <property type="term" value="C:cytosol"/>
    <property type="evidence" value="ECO:0007669"/>
    <property type="project" value="TreeGrafter"/>
</dbReference>